<reference evidence="2" key="1">
    <citation type="journal article" date="2019" name="Database">
        <title>The radish genome database (RadishGD): an integrated information resource for radish genomics.</title>
        <authorList>
            <person name="Yu H.J."/>
            <person name="Baek S."/>
            <person name="Lee Y.J."/>
            <person name="Cho A."/>
            <person name="Mun J.H."/>
        </authorList>
    </citation>
    <scope>NUCLEOTIDE SEQUENCE [LARGE SCALE GENOMIC DNA]</scope>
    <source>
        <strain evidence="2">cv. WK10039</strain>
    </source>
</reference>
<name>A0A6J0L8U7_RAPSA</name>
<dbReference type="InterPro" id="IPR015410">
    <property type="entry name" value="DUF1985"/>
</dbReference>
<keyword evidence="2" id="KW-1185">Reference proteome</keyword>
<dbReference type="Pfam" id="PF09331">
    <property type="entry name" value="DUF1985"/>
    <property type="match status" value="1"/>
</dbReference>
<dbReference type="RefSeq" id="XP_018456273.1">
    <property type="nucleotide sequence ID" value="XM_018600771.2"/>
</dbReference>
<accession>A0A6J0L8U7</accession>
<dbReference type="Proteomes" id="UP000504610">
    <property type="component" value="Chromosome 9"/>
</dbReference>
<sequence>MLKTEENMRSDKRLRLALIMIVDGVLIAHKQVPRPTLQYVQMVDNVEAFLNFPWGRESYLKTITCMKPPLDEDEPVQTLVKLLQQTTYRLQGFPLALQLVAFQAIPLLATKIPSPHYSTTLLELQVPHLPLHKSVNINDFLLVEVDPQLSVTALIPLAPNTTVWGDEPEDERALYMEELIAQNHEFNIHDWPCGDSSKQEPIVQPAVPTIHRKHTVPKKTVP</sequence>
<dbReference type="KEGG" id="rsz:108827386"/>
<protein>
    <submittedName>
        <fullName evidence="3 4">Uncharacterized protein LOC108827386</fullName>
    </submittedName>
</protein>
<evidence type="ECO:0000313" key="2">
    <source>
        <dbReference type="Proteomes" id="UP000504610"/>
    </source>
</evidence>
<evidence type="ECO:0000259" key="1">
    <source>
        <dbReference type="Pfam" id="PF09331"/>
    </source>
</evidence>
<reference evidence="3 4" key="2">
    <citation type="submission" date="2025-04" db="UniProtKB">
        <authorList>
            <consortium name="RefSeq"/>
        </authorList>
    </citation>
    <scope>IDENTIFICATION</scope>
    <source>
        <tissue evidence="3 4">Leaf</tissue>
    </source>
</reference>
<feature type="domain" description="DUF1985" evidence="1">
    <location>
        <begin position="1"/>
        <end position="63"/>
    </location>
</feature>
<proteinExistence type="predicted"/>
<gene>
    <name evidence="3 4" type="primary">LOC108827386</name>
</gene>
<evidence type="ECO:0000313" key="4">
    <source>
        <dbReference type="RefSeq" id="XP_018456274.1"/>
    </source>
</evidence>
<dbReference type="PANTHER" id="PTHR48449">
    <property type="entry name" value="DUF1985 DOMAIN-CONTAINING PROTEIN"/>
    <property type="match status" value="1"/>
</dbReference>
<dbReference type="AlphaFoldDB" id="A0A6J0L8U7"/>
<dbReference type="RefSeq" id="XP_018456274.1">
    <property type="nucleotide sequence ID" value="XM_018600772.2"/>
</dbReference>
<organism evidence="2 3">
    <name type="scientific">Raphanus sativus</name>
    <name type="common">Radish</name>
    <name type="synonym">Raphanus raphanistrum var. sativus</name>
    <dbReference type="NCBI Taxonomy" id="3726"/>
    <lineage>
        <taxon>Eukaryota</taxon>
        <taxon>Viridiplantae</taxon>
        <taxon>Streptophyta</taxon>
        <taxon>Embryophyta</taxon>
        <taxon>Tracheophyta</taxon>
        <taxon>Spermatophyta</taxon>
        <taxon>Magnoliopsida</taxon>
        <taxon>eudicotyledons</taxon>
        <taxon>Gunneridae</taxon>
        <taxon>Pentapetalae</taxon>
        <taxon>rosids</taxon>
        <taxon>malvids</taxon>
        <taxon>Brassicales</taxon>
        <taxon>Brassicaceae</taxon>
        <taxon>Brassiceae</taxon>
        <taxon>Raphanus</taxon>
    </lineage>
</organism>
<dbReference type="GeneID" id="108827386"/>
<evidence type="ECO:0000313" key="3">
    <source>
        <dbReference type="RefSeq" id="XP_018456273.1"/>
    </source>
</evidence>
<dbReference type="OrthoDB" id="1112004at2759"/>
<dbReference type="PANTHER" id="PTHR48449:SF1">
    <property type="entry name" value="DUF1985 DOMAIN-CONTAINING PROTEIN"/>
    <property type="match status" value="1"/>
</dbReference>